<protein>
    <submittedName>
        <fullName evidence="1">Uncharacterized protein</fullName>
    </submittedName>
</protein>
<keyword evidence="2" id="KW-1185">Reference proteome</keyword>
<dbReference type="AlphaFoldDB" id="A0A5K7X1E4"/>
<dbReference type="InterPro" id="IPR024453">
    <property type="entry name" value="Peptidase_C92"/>
</dbReference>
<name>A0A5K7X1E4_9BACT</name>
<dbReference type="InterPro" id="IPR038765">
    <property type="entry name" value="Papain-like_cys_pep_sf"/>
</dbReference>
<dbReference type="Pfam" id="PF05708">
    <property type="entry name" value="Peptidase_C92"/>
    <property type="match status" value="1"/>
</dbReference>
<evidence type="ECO:0000313" key="1">
    <source>
        <dbReference type="EMBL" id="BBO30468.1"/>
    </source>
</evidence>
<proteinExistence type="predicted"/>
<dbReference type="SUPFAM" id="SSF54001">
    <property type="entry name" value="Cysteine proteinases"/>
    <property type="match status" value="1"/>
</dbReference>
<gene>
    <name evidence="1" type="ORF">PLANPX_0080</name>
</gene>
<dbReference type="KEGG" id="lpav:PLANPX_0080"/>
<organism evidence="1 2">
    <name type="scientific">Lacipirellula parvula</name>
    <dbReference type="NCBI Taxonomy" id="2650471"/>
    <lineage>
        <taxon>Bacteria</taxon>
        <taxon>Pseudomonadati</taxon>
        <taxon>Planctomycetota</taxon>
        <taxon>Planctomycetia</taxon>
        <taxon>Pirellulales</taxon>
        <taxon>Lacipirellulaceae</taxon>
        <taxon>Lacipirellula</taxon>
    </lineage>
</organism>
<dbReference type="Gene3D" id="3.90.1720.10">
    <property type="entry name" value="endopeptidase domain like (from Nostoc punctiforme)"/>
    <property type="match status" value="1"/>
</dbReference>
<dbReference type="RefSeq" id="WP_152096806.1">
    <property type="nucleotide sequence ID" value="NZ_AP021861.1"/>
</dbReference>
<dbReference type="EMBL" id="AP021861">
    <property type="protein sequence ID" value="BBO30468.1"/>
    <property type="molecule type" value="Genomic_DNA"/>
</dbReference>
<reference evidence="2" key="1">
    <citation type="submission" date="2019-10" db="EMBL/GenBank/DDBJ databases">
        <title>Lacipirellula parvula gen. nov., sp. nov., representing a lineage of planctomycetes widespread in freshwater anoxic habitats, and description of the family Lacipirellulaceae.</title>
        <authorList>
            <person name="Dedysh S.N."/>
            <person name="Kulichevskaya I.S."/>
            <person name="Beletsky A.V."/>
            <person name="Rakitin A.L."/>
            <person name="Mardanov A.V."/>
            <person name="Ivanova A.A."/>
            <person name="Saltykova V.X."/>
            <person name="Rijpstra W.I.C."/>
            <person name="Sinninghe Damste J.S."/>
            <person name="Ravin N.V."/>
        </authorList>
    </citation>
    <scope>NUCLEOTIDE SEQUENCE [LARGE SCALE GENOMIC DNA]</scope>
    <source>
        <strain evidence="2">PX69</strain>
    </source>
</reference>
<evidence type="ECO:0000313" key="2">
    <source>
        <dbReference type="Proteomes" id="UP000326837"/>
    </source>
</evidence>
<accession>A0A5K7X1E4</accession>
<sequence length="463" mass="51961">MADSQLLAAARTVIQIDDYFTQLKSEAAAIFDAVKVAEVGYVTASQELAVRQLQLSYWKSRVALLELIDEIRGRVHRPEAATPEEFLIALAAAALLVDSARYLREQFHRTTVVRRKLDEPDPVYGIPPRMYDDVQRSLVSVGNAWHLWQATRYYDAHRQRLAEAEAEAVAQLTPLVDIIDRLRDRLRPSLWMFLRTRLRVRGRRAVRRIGRDMLGRALYAAQEVVSTGMAEVTVRPGHRPGLPPEIDREMTALVQPGDVLVVRKEYAATNYFLPGYWPHAALVIGSLDDLQRLGVAQHEHVAPRWRLCEAIAAERRERDSSLPTSLVLESMKDGVRVRSIASPLGSDSVIVLRPLLAPAAIGSAIVQAFLHEGKPYDFDFDFTCSHRMVCTEVVYRAYDGVDGLKIELPRHMGRYALAAGDLLRMALAGRLFRVHAVYSPAHGGRLEQGPQAVEIVRSVEGRN</sequence>
<dbReference type="Proteomes" id="UP000326837">
    <property type="component" value="Chromosome"/>
</dbReference>